<dbReference type="EMBL" id="JALJOS010000009">
    <property type="protein sequence ID" value="KAK9834626.1"/>
    <property type="molecule type" value="Genomic_DNA"/>
</dbReference>
<dbReference type="PANTHER" id="PTHR46115">
    <property type="entry name" value="THIOREDOXIN-LIKE PROTEIN 1"/>
    <property type="match status" value="1"/>
</dbReference>
<dbReference type="SUPFAM" id="SSF52833">
    <property type="entry name" value="Thioredoxin-like"/>
    <property type="match status" value="1"/>
</dbReference>
<dbReference type="Gene3D" id="3.40.30.10">
    <property type="entry name" value="Glutaredoxin"/>
    <property type="match status" value="1"/>
</dbReference>
<evidence type="ECO:0000313" key="5">
    <source>
        <dbReference type="Proteomes" id="UP001438707"/>
    </source>
</evidence>
<proteinExistence type="predicted"/>
<dbReference type="InterPro" id="IPR036249">
    <property type="entry name" value="Thioredoxin-like_sf"/>
</dbReference>
<accession>A0AAW1RN88</accession>
<evidence type="ECO:0000259" key="3">
    <source>
        <dbReference type="PROSITE" id="PS51352"/>
    </source>
</evidence>
<protein>
    <recommendedName>
        <fullName evidence="3">Thioredoxin domain-containing protein</fullName>
    </recommendedName>
</protein>
<feature type="compositionally biased region" description="Basic and acidic residues" evidence="2">
    <location>
        <begin position="7"/>
        <end position="17"/>
    </location>
</feature>
<keyword evidence="1" id="KW-1015">Disulfide bond</keyword>
<dbReference type="Proteomes" id="UP001438707">
    <property type="component" value="Unassembled WGS sequence"/>
</dbReference>
<evidence type="ECO:0000256" key="2">
    <source>
        <dbReference type="SAM" id="MobiDB-lite"/>
    </source>
</evidence>
<feature type="region of interest" description="Disordered" evidence="2">
    <location>
        <begin position="1"/>
        <end position="25"/>
    </location>
</feature>
<name>A0AAW1RN88_9CHLO</name>
<feature type="domain" description="Thioredoxin" evidence="3">
    <location>
        <begin position="87"/>
        <end position="215"/>
    </location>
</feature>
<dbReference type="InterPro" id="IPR013766">
    <property type="entry name" value="Thioredoxin_domain"/>
</dbReference>
<gene>
    <name evidence="4" type="ORF">WJX74_006093</name>
</gene>
<dbReference type="CDD" id="cd02947">
    <property type="entry name" value="TRX_family"/>
    <property type="match status" value="1"/>
</dbReference>
<keyword evidence="5" id="KW-1185">Reference proteome</keyword>
<comment type="caution">
    <text evidence="4">The sequence shown here is derived from an EMBL/GenBank/DDBJ whole genome shotgun (WGS) entry which is preliminary data.</text>
</comment>
<reference evidence="4 5" key="1">
    <citation type="journal article" date="2024" name="Nat. Commun.">
        <title>Phylogenomics reveals the evolutionary origins of lichenization in chlorophyte algae.</title>
        <authorList>
            <person name="Puginier C."/>
            <person name="Libourel C."/>
            <person name="Otte J."/>
            <person name="Skaloud P."/>
            <person name="Haon M."/>
            <person name="Grisel S."/>
            <person name="Petersen M."/>
            <person name="Berrin J.G."/>
            <person name="Delaux P.M."/>
            <person name="Dal Grande F."/>
            <person name="Keller J."/>
        </authorList>
    </citation>
    <scope>NUCLEOTIDE SEQUENCE [LARGE SCALE GENOMIC DNA]</scope>
    <source>
        <strain evidence="4 5">SAG 2145</strain>
    </source>
</reference>
<dbReference type="Pfam" id="PF00085">
    <property type="entry name" value="Thioredoxin"/>
    <property type="match status" value="1"/>
</dbReference>
<organism evidence="4 5">
    <name type="scientific">Apatococcus lobatus</name>
    <dbReference type="NCBI Taxonomy" id="904363"/>
    <lineage>
        <taxon>Eukaryota</taxon>
        <taxon>Viridiplantae</taxon>
        <taxon>Chlorophyta</taxon>
        <taxon>core chlorophytes</taxon>
        <taxon>Trebouxiophyceae</taxon>
        <taxon>Chlorellales</taxon>
        <taxon>Chlorellaceae</taxon>
        <taxon>Apatococcus</taxon>
    </lineage>
</organism>
<dbReference type="PROSITE" id="PS51352">
    <property type="entry name" value="THIOREDOXIN_2"/>
    <property type="match status" value="1"/>
</dbReference>
<dbReference type="AlphaFoldDB" id="A0AAW1RN88"/>
<sequence length="222" mass="24487">MATRLASVEKRSADMTRQDSSGLPAVVTARTSSAELVHGLKHKPAATFSLPSTLQPFKNRSPSRTARSAVLTATTVEQSAKSAPASQKPVDFFPAQFQPTPAGTTSRVLTMRSSDEFWDQIDANPDRLVVLMSKSYGCRPCKAFNKKFERVAGQNQDAVFLEIFGDENEDTRAMMIDMCVKVTPTFHMFKGGRLCHMHTGINEENLKNAVSSHRPHYDPAQP</sequence>
<evidence type="ECO:0000256" key="1">
    <source>
        <dbReference type="ARBA" id="ARBA00023157"/>
    </source>
</evidence>
<evidence type="ECO:0000313" key="4">
    <source>
        <dbReference type="EMBL" id="KAK9834626.1"/>
    </source>
</evidence>